<evidence type="ECO:0000256" key="1">
    <source>
        <dbReference type="SAM" id="MobiDB-lite"/>
    </source>
</evidence>
<evidence type="ECO:0000256" key="2">
    <source>
        <dbReference type="SAM" id="SignalP"/>
    </source>
</evidence>
<protein>
    <recommendedName>
        <fullName evidence="4">Extracellular membrane protein CFEM domain-containing protein</fullName>
    </recommendedName>
</protein>
<feature type="region of interest" description="Disordered" evidence="1">
    <location>
        <begin position="167"/>
        <end position="187"/>
    </location>
</feature>
<evidence type="ECO:0008006" key="4">
    <source>
        <dbReference type="Google" id="ProtNLM"/>
    </source>
</evidence>
<proteinExistence type="predicted"/>
<name>A0A077WT78_9FUNG</name>
<organism evidence="3">
    <name type="scientific">Lichtheimia ramosa</name>
    <dbReference type="NCBI Taxonomy" id="688394"/>
    <lineage>
        <taxon>Eukaryota</taxon>
        <taxon>Fungi</taxon>
        <taxon>Fungi incertae sedis</taxon>
        <taxon>Mucoromycota</taxon>
        <taxon>Mucoromycotina</taxon>
        <taxon>Mucoromycetes</taxon>
        <taxon>Mucorales</taxon>
        <taxon>Lichtheimiaceae</taxon>
        <taxon>Lichtheimia</taxon>
    </lineage>
</organism>
<reference evidence="3" key="1">
    <citation type="journal article" date="2014" name="Genome Announc.">
        <title>De novo whole-genome sequence and genome annotation of Lichtheimia ramosa.</title>
        <authorList>
            <person name="Linde J."/>
            <person name="Schwartze V."/>
            <person name="Binder U."/>
            <person name="Lass-Florl C."/>
            <person name="Voigt K."/>
            <person name="Horn F."/>
        </authorList>
    </citation>
    <scope>NUCLEOTIDE SEQUENCE</scope>
    <source>
        <strain evidence="3">JMRC FSU:6197</strain>
    </source>
</reference>
<accession>A0A077WT78</accession>
<dbReference type="EMBL" id="LK023335">
    <property type="protein sequence ID" value="CDS10515.1"/>
    <property type="molecule type" value="Genomic_DNA"/>
</dbReference>
<evidence type="ECO:0000313" key="3">
    <source>
        <dbReference type="EMBL" id="CDS10515.1"/>
    </source>
</evidence>
<keyword evidence="2" id="KW-0732">Signal</keyword>
<sequence>MSLHPRILFPLLLVSTLLCVSFASAYTADETIEELHRLFKREDKLPYDSLPNDKCNVPSVCSNIQSPVNCRCTDMLTVCQNNNGQYCWGSQLLNQTTGCPAVPESCSAQFNGTANCLCNGNTVLCVDGYNHYCYGNYQGSSAAPGSSDAAAAASSASVSLGTIPTTVSPLSGNNGGEANQSNSPSDSGTQSLFSSSLAAWTLLALTGSTAYFITL</sequence>
<dbReference type="OrthoDB" id="2285968at2759"/>
<dbReference type="AlphaFoldDB" id="A0A077WT78"/>
<feature type="chain" id="PRO_5001726425" description="Extracellular membrane protein CFEM domain-containing protein" evidence="2">
    <location>
        <begin position="26"/>
        <end position="215"/>
    </location>
</feature>
<gene>
    <name evidence="3" type="ORF">LRAMOSA03190</name>
</gene>
<feature type="signal peptide" evidence="2">
    <location>
        <begin position="1"/>
        <end position="25"/>
    </location>
</feature>